<comment type="caution">
    <text evidence="3">The sequence shown here is derived from an EMBL/GenBank/DDBJ whole genome shotgun (WGS) entry which is preliminary data.</text>
</comment>
<dbReference type="Pfam" id="PF18962">
    <property type="entry name" value="Por_Secre_tail"/>
    <property type="match status" value="1"/>
</dbReference>
<name>A0A418M465_9BACT</name>
<dbReference type="Proteomes" id="UP000283523">
    <property type="component" value="Unassembled WGS sequence"/>
</dbReference>
<feature type="signal peptide" evidence="1">
    <location>
        <begin position="1"/>
        <end position="18"/>
    </location>
</feature>
<evidence type="ECO:0000259" key="2">
    <source>
        <dbReference type="Pfam" id="PF18962"/>
    </source>
</evidence>
<reference evidence="3 4" key="1">
    <citation type="submission" date="2018-08" db="EMBL/GenBank/DDBJ databases">
        <title>Fibrisoma montanum sp. nov., isolated from Danxia mountain soil.</title>
        <authorList>
            <person name="Huang Y."/>
        </authorList>
    </citation>
    <scope>NUCLEOTIDE SEQUENCE [LARGE SCALE GENOMIC DNA]</scope>
    <source>
        <strain evidence="3 4">HYT19</strain>
    </source>
</reference>
<dbReference type="AlphaFoldDB" id="A0A418M465"/>
<protein>
    <recommendedName>
        <fullName evidence="2">Secretion system C-terminal sorting domain-containing protein</fullName>
    </recommendedName>
</protein>
<organism evidence="3 4">
    <name type="scientific">Fibrisoma montanum</name>
    <dbReference type="NCBI Taxonomy" id="2305895"/>
    <lineage>
        <taxon>Bacteria</taxon>
        <taxon>Pseudomonadati</taxon>
        <taxon>Bacteroidota</taxon>
        <taxon>Cytophagia</taxon>
        <taxon>Cytophagales</taxon>
        <taxon>Spirosomataceae</taxon>
        <taxon>Fibrisoma</taxon>
    </lineage>
</organism>
<keyword evidence="4" id="KW-1185">Reference proteome</keyword>
<accession>A0A418M465</accession>
<evidence type="ECO:0000313" key="4">
    <source>
        <dbReference type="Proteomes" id="UP000283523"/>
    </source>
</evidence>
<feature type="domain" description="Secretion system C-terminal sorting" evidence="2">
    <location>
        <begin position="125"/>
        <end position="195"/>
    </location>
</feature>
<gene>
    <name evidence="3" type="ORF">DYU11_21115</name>
</gene>
<evidence type="ECO:0000256" key="1">
    <source>
        <dbReference type="SAM" id="SignalP"/>
    </source>
</evidence>
<keyword evidence="1" id="KW-0732">Signal</keyword>
<evidence type="ECO:0000313" key="3">
    <source>
        <dbReference type="EMBL" id="RIV20548.1"/>
    </source>
</evidence>
<feature type="chain" id="PRO_5019307490" description="Secretion system C-terminal sorting domain-containing protein" evidence="1">
    <location>
        <begin position="19"/>
        <end position="207"/>
    </location>
</feature>
<dbReference type="RefSeq" id="WP_119669716.1">
    <property type="nucleotide sequence ID" value="NZ_QXED01000006.1"/>
</dbReference>
<dbReference type="OrthoDB" id="955516at2"/>
<sequence length="207" mass="23210">MKNILITLSLLFAVQSMAWSQNLKVLLTTGKIEYKPEANSKVRTEYRTLKAVVPDGSGDYTYTWGASEPQYIISDRSTGQVTALLNEEDVQYRVFVEDKKTGKLGYAAINFKKVPVGKSTVHVTVYPNPSANDLTIRLEGQESKKVPTKVELFSEKSSIAIRSVPKDQLSSSQYVMSTSNLDPGVYYVHVHYEDEPTPQQVRVLISR</sequence>
<dbReference type="InterPro" id="IPR026444">
    <property type="entry name" value="Secre_tail"/>
</dbReference>
<proteinExistence type="predicted"/>
<dbReference type="EMBL" id="QXED01000006">
    <property type="protein sequence ID" value="RIV20548.1"/>
    <property type="molecule type" value="Genomic_DNA"/>
</dbReference>